<dbReference type="InterPro" id="IPR050807">
    <property type="entry name" value="TransReg_Diox_bact_type"/>
</dbReference>
<protein>
    <submittedName>
        <fullName evidence="3">Mannose-6-phosphate isomerase-like protein (Cupin superfamily)</fullName>
    </submittedName>
</protein>
<dbReference type="SUPFAM" id="SSF51182">
    <property type="entry name" value="RmlC-like cupins"/>
    <property type="match status" value="1"/>
</dbReference>
<dbReference type="Pfam" id="PF07883">
    <property type="entry name" value="Cupin_2"/>
    <property type="match status" value="1"/>
</dbReference>
<reference evidence="3 4" key="1">
    <citation type="submission" date="2021-01" db="EMBL/GenBank/DDBJ databases">
        <title>Genomic Encyclopedia of Type Strains, Phase IV (KMG-IV): sequencing the most valuable type-strain genomes for metagenomic binning, comparative biology and taxonomic classification.</title>
        <authorList>
            <person name="Goeker M."/>
        </authorList>
    </citation>
    <scope>NUCLEOTIDE SEQUENCE [LARGE SCALE GENOMIC DNA]</scope>
    <source>
        <strain evidence="3 4">DSM 105453</strain>
    </source>
</reference>
<dbReference type="SUPFAM" id="SSF47413">
    <property type="entry name" value="lambda repressor-like DNA-binding domains"/>
    <property type="match status" value="1"/>
</dbReference>
<accession>A0ABS2R751</accession>
<dbReference type="Gene3D" id="2.60.120.10">
    <property type="entry name" value="Jelly Rolls"/>
    <property type="match status" value="1"/>
</dbReference>
<dbReference type="CDD" id="cd00093">
    <property type="entry name" value="HTH_XRE"/>
    <property type="match status" value="1"/>
</dbReference>
<dbReference type="CDD" id="cd02209">
    <property type="entry name" value="cupin_XRE_C"/>
    <property type="match status" value="1"/>
</dbReference>
<sequence length="164" mass="18794">MTLKELSEATELSVGFLSQVERGSSSLAITSLKKIADALQIEMADFFQKDIAIKYINKQEDQKPFQTTRSDSIFTMLSGHFNDRKMEAFKVLVKPLQVDTFTFGHPGEEFHYVLKGAIIFVVEQEEFYLKEGESIHFPSELKHMWKNPLNEETVIISVLTPVIF</sequence>
<evidence type="ECO:0000313" key="3">
    <source>
        <dbReference type="EMBL" id="MBM7714979.1"/>
    </source>
</evidence>
<evidence type="ECO:0000259" key="2">
    <source>
        <dbReference type="PROSITE" id="PS50943"/>
    </source>
</evidence>
<dbReference type="InterPro" id="IPR010982">
    <property type="entry name" value="Lambda_DNA-bd_dom_sf"/>
</dbReference>
<dbReference type="InterPro" id="IPR011051">
    <property type="entry name" value="RmlC_Cupin_sf"/>
</dbReference>
<dbReference type="Proteomes" id="UP000823485">
    <property type="component" value="Unassembled WGS sequence"/>
</dbReference>
<dbReference type="PROSITE" id="PS50943">
    <property type="entry name" value="HTH_CROC1"/>
    <property type="match status" value="1"/>
</dbReference>
<dbReference type="InterPro" id="IPR001387">
    <property type="entry name" value="Cro/C1-type_HTH"/>
</dbReference>
<dbReference type="PANTHER" id="PTHR46797:SF25">
    <property type="entry name" value="TRANSCRIPTIONAL REGULATOR"/>
    <property type="match status" value="1"/>
</dbReference>
<keyword evidence="1" id="KW-0238">DNA-binding</keyword>
<evidence type="ECO:0000256" key="1">
    <source>
        <dbReference type="ARBA" id="ARBA00023125"/>
    </source>
</evidence>
<dbReference type="EMBL" id="JAFBFH010000011">
    <property type="protein sequence ID" value="MBM7714979.1"/>
    <property type="molecule type" value="Genomic_DNA"/>
</dbReference>
<comment type="caution">
    <text evidence="3">The sequence shown here is derived from an EMBL/GenBank/DDBJ whole genome shotgun (WGS) entry which is preliminary data.</text>
</comment>
<dbReference type="InterPro" id="IPR014710">
    <property type="entry name" value="RmlC-like_jellyroll"/>
</dbReference>
<gene>
    <name evidence="3" type="ORF">JOC94_001951</name>
</gene>
<evidence type="ECO:0000313" key="4">
    <source>
        <dbReference type="Proteomes" id="UP000823485"/>
    </source>
</evidence>
<keyword evidence="4" id="KW-1185">Reference proteome</keyword>
<dbReference type="InterPro" id="IPR013096">
    <property type="entry name" value="Cupin_2"/>
</dbReference>
<dbReference type="PANTHER" id="PTHR46797">
    <property type="entry name" value="HTH-TYPE TRANSCRIPTIONAL REGULATOR"/>
    <property type="match status" value="1"/>
</dbReference>
<name>A0ABS2R751_9BACI</name>
<organism evidence="3 4">
    <name type="scientific">Siminovitchia thermophila</name>
    <dbReference type="NCBI Taxonomy" id="1245522"/>
    <lineage>
        <taxon>Bacteria</taxon>
        <taxon>Bacillati</taxon>
        <taxon>Bacillota</taxon>
        <taxon>Bacilli</taxon>
        <taxon>Bacillales</taxon>
        <taxon>Bacillaceae</taxon>
        <taxon>Siminovitchia</taxon>
    </lineage>
</organism>
<dbReference type="Gene3D" id="1.10.260.40">
    <property type="entry name" value="lambda repressor-like DNA-binding domains"/>
    <property type="match status" value="1"/>
</dbReference>
<feature type="domain" description="HTH cro/C1-type" evidence="2">
    <location>
        <begin position="1"/>
        <end position="46"/>
    </location>
</feature>
<proteinExistence type="predicted"/>
<dbReference type="Pfam" id="PF01381">
    <property type="entry name" value="HTH_3"/>
    <property type="match status" value="1"/>
</dbReference>